<dbReference type="EMBL" id="VBAN01000151">
    <property type="protein sequence ID" value="TMI82660.1"/>
    <property type="molecule type" value="Genomic_DNA"/>
</dbReference>
<dbReference type="Gene3D" id="3.10.450.50">
    <property type="match status" value="1"/>
</dbReference>
<evidence type="ECO:0000259" key="1">
    <source>
        <dbReference type="Pfam" id="PF13474"/>
    </source>
</evidence>
<dbReference type="InterPro" id="IPR037401">
    <property type="entry name" value="SnoaL-like"/>
</dbReference>
<protein>
    <submittedName>
        <fullName evidence="2">Nuclear transport factor 2 family protein</fullName>
    </submittedName>
</protein>
<dbReference type="AlphaFoldDB" id="A0A537JGP6"/>
<comment type="caution">
    <text evidence="2">The sequence shown here is derived from an EMBL/GenBank/DDBJ whole genome shotgun (WGS) entry which is preliminary data.</text>
</comment>
<name>A0A537JGP6_9BACT</name>
<dbReference type="SUPFAM" id="SSF54427">
    <property type="entry name" value="NTF2-like"/>
    <property type="match status" value="1"/>
</dbReference>
<evidence type="ECO:0000313" key="2">
    <source>
        <dbReference type="EMBL" id="TMI82660.1"/>
    </source>
</evidence>
<dbReference type="Proteomes" id="UP000318093">
    <property type="component" value="Unassembled WGS sequence"/>
</dbReference>
<evidence type="ECO:0000313" key="3">
    <source>
        <dbReference type="Proteomes" id="UP000318093"/>
    </source>
</evidence>
<reference evidence="2 3" key="1">
    <citation type="journal article" date="2019" name="Nat. Microbiol.">
        <title>Mediterranean grassland soil C-N compound turnover is dependent on rainfall and depth, and is mediated by genomically divergent microorganisms.</title>
        <authorList>
            <person name="Diamond S."/>
            <person name="Andeer P.F."/>
            <person name="Li Z."/>
            <person name="Crits-Christoph A."/>
            <person name="Burstein D."/>
            <person name="Anantharaman K."/>
            <person name="Lane K.R."/>
            <person name="Thomas B.C."/>
            <person name="Pan C."/>
            <person name="Northen T.R."/>
            <person name="Banfield J.F."/>
        </authorList>
    </citation>
    <scope>NUCLEOTIDE SEQUENCE [LARGE SCALE GENOMIC DNA]</scope>
    <source>
        <strain evidence="2">NP_6</strain>
    </source>
</reference>
<dbReference type="InterPro" id="IPR032710">
    <property type="entry name" value="NTF2-like_dom_sf"/>
</dbReference>
<feature type="domain" description="SnoaL-like" evidence="1">
    <location>
        <begin position="106"/>
        <end position="222"/>
    </location>
</feature>
<gene>
    <name evidence="2" type="ORF">E6H03_05145</name>
</gene>
<proteinExistence type="predicted"/>
<dbReference type="Pfam" id="PF13474">
    <property type="entry name" value="SnoaL_3"/>
    <property type="match status" value="1"/>
</dbReference>
<sequence length="226" mass="23820">MALKTASTYVCSGAGGQICAEPAIPGCAPLYAHVFTPAGPIASHPSAVSGAGRTSAGTREGVGRAWPAILPCVAIARSPRAHWTVVGLPASVLPDGHPLTEAARAWLAALQRCVRAVDYAAARPLFAPDVQAFGTHAAVVSGRDVLEREQWQHIWPTIREFTFRLAEMRCVGHEEMLGAIVPWDSLGAGPDGTTFPRPGRATIILVLREGRWVAVHSHFSLAPSAG</sequence>
<organism evidence="2 3">
    <name type="scientific">Candidatus Segetimicrobium genomatis</name>
    <dbReference type="NCBI Taxonomy" id="2569760"/>
    <lineage>
        <taxon>Bacteria</taxon>
        <taxon>Bacillati</taxon>
        <taxon>Candidatus Sysuimicrobiota</taxon>
        <taxon>Candidatus Sysuimicrobiia</taxon>
        <taxon>Candidatus Sysuimicrobiales</taxon>
        <taxon>Candidatus Segetimicrobiaceae</taxon>
        <taxon>Candidatus Segetimicrobium</taxon>
    </lineage>
</organism>
<accession>A0A537JGP6</accession>